<feature type="compositionally biased region" description="Polar residues" evidence="1">
    <location>
        <begin position="151"/>
        <end position="186"/>
    </location>
</feature>
<protein>
    <submittedName>
        <fullName evidence="2">Uncharacterized protein</fullName>
    </submittedName>
</protein>
<dbReference type="AlphaFoldDB" id="A0AAV7S7B4"/>
<feature type="region of interest" description="Disordered" evidence="1">
    <location>
        <begin position="59"/>
        <end position="186"/>
    </location>
</feature>
<feature type="compositionally biased region" description="Polar residues" evidence="1">
    <location>
        <begin position="70"/>
        <end position="84"/>
    </location>
</feature>
<dbReference type="Proteomes" id="UP001066276">
    <property type="component" value="Chromosome 4_2"/>
</dbReference>
<accession>A0AAV7S7B4</accession>
<comment type="caution">
    <text evidence="2">The sequence shown here is derived from an EMBL/GenBank/DDBJ whole genome shotgun (WGS) entry which is preliminary data.</text>
</comment>
<feature type="compositionally biased region" description="Low complexity" evidence="1">
    <location>
        <begin position="133"/>
        <end position="146"/>
    </location>
</feature>
<evidence type="ECO:0000313" key="3">
    <source>
        <dbReference type="Proteomes" id="UP001066276"/>
    </source>
</evidence>
<evidence type="ECO:0000256" key="1">
    <source>
        <dbReference type="SAM" id="MobiDB-lite"/>
    </source>
</evidence>
<sequence length="264" mass="28450">MGAEREVTREDLPLGSASRQQRSVGVRSNREDSPSEPTSRQQRIIGTLVEADQELKKLSGLGQPVGATQPGCNHNYKQGGSTQGAAKAEVGSQGQPIGATQPGRNHKGKQAQEQHIRAGSQGQPTGRRNLAATTSTDSTGDSPGGDVARVEQQNSNRGQPSQGDTTLTMAIQGPAATQLNMESHSNNQELDIEEIIKAARESLETHSKDWILKQIREDGASEVPTQEEHTGDKPSVAARDEEEPPRESKKRQRNASRVAKKEDK</sequence>
<evidence type="ECO:0000313" key="2">
    <source>
        <dbReference type="EMBL" id="KAJ1159625.1"/>
    </source>
</evidence>
<organism evidence="2 3">
    <name type="scientific">Pleurodeles waltl</name>
    <name type="common">Iberian ribbed newt</name>
    <dbReference type="NCBI Taxonomy" id="8319"/>
    <lineage>
        <taxon>Eukaryota</taxon>
        <taxon>Metazoa</taxon>
        <taxon>Chordata</taxon>
        <taxon>Craniata</taxon>
        <taxon>Vertebrata</taxon>
        <taxon>Euteleostomi</taxon>
        <taxon>Amphibia</taxon>
        <taxon>Batrachia</taxon>
        <taxon>Caudata</taxon>
        <taxon>Salamandroidea</taxon>
        <taxon>Salamandridae</taxon>
        <taxon>Pleurodelinae</taxon>
        <taxon>Pleurodeles</taxon>
    </lineage>
</organism>
<feature type="compositionally biased region" description="Basic and acidic residues" evidence="1">
    <location>
        <begin position="1"/>
        <end position="12"/>
    </location>
</feature>
<keyword evidence="3" id="KW-1185">Reference proteome</keyword>
<feature type="region of interest" description="Disordered" evidence="1">
    <location>
        <begin position="1"/>
        <end position="43"/>
    </location>
</feature>
<dbReference type="EMBL" id="JANPWB010000008">
    <property type="protein sequence ID" value="KAJ1159625.1"/>
    <property type="molecule type" value="Genomic_DNA"/>
</dbReference>
<name>A0AAV7S7B4_PLEWA</name>
<feature type="region of interest" description="Disordered" evidence="1">
    <location>
        <begin position="216"/>
        <end position="264"/>
    </location>
</feature>
<gene>
    <name evidence="2" type="ORF">NDU88_000131</name>
</gene>
<reference evidence="2" key="1">
    <citation type="journal article" date="2022" name="bioRxiv">
        <title>Sequencing and chromosome-scale assembly of the giantPleurodeles waltlgenome.</title>
        <authorList>
            <person name="Brown T."/>
            <person name="Elewa A."/>
            <person name="Iarovenko S."/>
            <person name="Subramanian E."/>
            <person name="Araus A.J."/>
            <person name="Petzold A."/>
            <person name="Susuki M."/>
            <person name="Suzuki K.-i.T."/>
            <person name="Hayashi T."/>
            <person name="Toyoda A."/>
            <person name="Oliveira C."/>
            <person name="Osipova E."/>
            <person name="Leigh N.D."/>
            <person name="Simon A."/>
            <person name="Yun M.H."/>
        </authorList>
    </citation>
    <scope>NUCLEOTIDE SEQUENCE</scope>
    <source>
        <strain evidence="2">20211129_DDA</strain>
        <tissue evidence="2">Liver</tissue>
    </source>
</reference>
<proteinExistence type="predicted"/>